<gene>
    <name evidence="2" type="ORF">Poly24_53290</name>
</gene>
<accession>A0A518K1C1</accession>
<dbReference type="KEGG" id="rcf:Poly24_53290"/>
<dbReference type="Proteomes" id="UP000315082">
    <property type="component" value="Chromosome"/>
</dbReference>
<dbReference type="AlphaFoldDB" id="A0A518K1C1"/>
<reference evidence="2 3" key="1">
    <citation type="submission" date="2019-02" db="EMBL/GenBank/DDBJ databases">
        <title>Deep-cultivation of Planctomycetes and their phenomic and genomic characterization uncovers novel biology.</title>
        <authorList>
            <person name="Wiegand S."/>
            <person name="Jogler M."/>
            <person name="Boedeker C."/>
            <person name="Pinto D."/>
            <person name="Vollmers J."/>
            <person name="Rivas-Marin E."/>
            <person name="Kohn T."/>
            <person name="Peeters S.H."/>
            <person name="Heuer A."/>
            <person name="Rast P."/>
            <person name="Oberbeckmann S."/>
            <person name="Bunk B."/>
            <person name="Jeske O."/>
            <person name="Meyerdierks A."/>
            <person name="Storesund J.E."/>
            <person name="Kallscheuer N."/>
            <person name="Luecker S."/>
            <person name="Lage O.M."/>
            <person name="Pohl T."/>
            <person name="Merkel B.J."/>
            <person name="Hornburger P."/>
            <person name="Mueller R.-W."/>
            <person name="Bruemmer F."/>
            <person name="Labrenz M."/>
            <person name="Spormann A.M."/>
            <person name="Op den Camp H."/>
            <person name="Overmann J."/>
            <person name="Amann R."/>
            <person name="Jetten M.S.M."/>
            <person name="Mascher T."/>
            <person name="Medema M.H."/>
            <person name="Devos D.P."/>
            <person name="Kaster A.-K."/>
            <person name="Ovreas L."/>
            <person name="Rohde M."/>
            <person name="Galperin M.Y."/>
            <person name="Jogler C."/>
        </authorList>
    </citation>
    <scope>NUCLEOTIDE SEQUENCE [LARGE SCALE GENOMIC DNA]</scope>
    <source>
        <strain evidence="2 3">Poly24</strain>
    </source>
</reference>
<dbReference type="EMBL" id="CP036348">
    <property type="protein sequence ID" value="QDV71590.1"/>
    <property type="molecule type" value="Genomic_DNA"/>
</dbReference>
<feature type="region of interest" description="Disordered" evidence="1">
    <location>
        <begin position="1"/>
        <end position="40"/>
    </location>
</feature>
<proteinExistence type="predicted"/>
<evidence type="ECO:0000256" key="1">
    <source>
        <dbReference type="SAM" id="MobiDB-lite"/>
    </source>
</evidence>
<feature type="compositionally biased region" description="Polar residues" evidence="1">
    <location>
        <begin position="8"/>
        <end position="29"/>
    </location>
</feature>
<sequence length="83" mass="8879">MVAGGLSEANTTGYRSPNITSPATRSQIDLRSLREHHASRGRIPEVRRCATTSGYPSYLPSRFRAEGSANCIAQANGLGPHPV</sequence>
<feature type="compositionally biased region" description="Basic and acidic residues" evidence="1">
    <location>
        <begin position="31"/>
        <end position="40"/>
    </location>
</feature>
<evidence type="ECO:0000313" key="3">
    <source>
        <dbReference type="Proteomes" id="UP000315082"/>
    </source>
</evidence>
<evidence type="ECO:0000313" key="2">
    <source>
        <dbReference type="EMBL" id="QDV71590.1"/>
    </source>
</evidence>
<organism evidence="2 3">
    <name type="scientific">Rosistilla carotiformis</name>
    <dbReference type="NCBI Taxonomy" id="2528017"/>
    <lineage>
        <taxon>Bacteria</taxon>
        <taxon>Pseudomonadati</taxon>
        <taxon>Planctomycetota</taxon>
        <taxon>Planctomycetia</taxon>
        <taxon>Pirellulales</taxon>
        <taxon>Pirellulaceae</taxon>
        <taxon>Rosistilla</taxon>
    </lineage>
</organism>
<keyword evidence="3" id="KW-1185">Reference proteome</keyword>
<protein>
    <submittedName>
        <fullName evidence="2">Uncharacterized protein</fullName>
    </submittedName>
</protein>
<name>A0A518K1C1_9BACT</name>